<dbReference type="Pfam" id="PF13411">
    <property type="entry name" value="MerR_1"/>
    <property type="match status" value="1"/>
</dbReference>
<sequence>MQLRVGELARRCGLTVRTLHHYDDIGLLRPSARSDAGYRLYDRDDVARLQQIQALRSLGVSLADVGAILDRPESSVATVIEQQMSLLDQQIARQARLRDRLAHLHRQCVAGQQPALADWLETLELMGMYERYFSQDELRQLPFYNRNAASDARWAELAEEGARLLHEEVSPQDERAQALALRWMQQLEQDTAADPALLAKLDAMHLGEPALQQQTGITREVSDYVLRAFAETKLAVYQRYLDPDAMRFMRRHYLESMRQWPGLIAELRQARRDGLAADAEPVQQLARRWLALLRAYSGDDPQTQQKIREANQREPSLMQGTWVDEDLLHYLGQAVAALQD</sequence>
<protein>
    <submittedName>
        <fullName evidence="3">MerR family transcriptional regulator</fullName>
    </submittedName>
</protein>
<comment type="caution">
    <text evidence="3">The sequence shown here is derived from an EMBL/GenBank/DDBJ whole genome shotgun (WGS) entry which is preliminary data.</text>
</comment>
<evidence type="ECO:0000256" key="1">
    <source>
        <dbReference type="ARBA" id="ARBA00023125"/>
    </source>
</evidence>
<evidence type="ECO:0000313" key="4">
    <source>
        <dbReference type="Proteomes" id="UP000235897"/>
    </source>
</evidence>
<proteinExistence type="predicted"/>
<dbReference type="EMBL" id="POUW01000008">
    <property type="protein sequence ID" value="PNG03695.1"/>
    <property type="molecule type" value="Genomic_DNA"/>
</dbReference>
<reference evidence="3 4" key="1">
    <citation type="submission" date="2018-01" db="EMBL/GenBank/DDBJ databases">
        <title>Denitrification phenotypes of diverse strains of Pseudomonas stutzeri.</title>
        <authorList>
            <person name="Milligan D.A."/>
            <person name="Bergaust L."/>
            <person name="Bakken L.R."/>
            <person name="Frostegard A."/>
        </authorList>
    </citation>
    <scope>NUCLEOTIDE SEQUENCE [LARGE SCALE GENOMIC DNA]</scope>
    <source>
        <strain evidence="3 4">28a3</strain>
    </source>
</reference>
<dbReference type="PANTHER" id="PTHR30204">
    <property type="entry name" value="REDOX-CYCLING DRUG-SENSING TRANSCRIPTIONAL ACTIVATOR SOXR"/>
    <property type="match status" value="1"/>
</dbReference>
<dbReference type="GO" id="GO:0003700">
    <property type="term" value="F:DNA-binding transcription factor activity"/>
    <property type="evidence" value="ECO:0007669"/>
    <property type="project" value="InterPro"/>
</dbReference>
<keyword evidence="1" id="KW-0238">DNA-binding</keyword>
<feature type="domain" description="HTH merR-type" evidence="2">
    <location>
        <begin position="1"/>
        <end position="71"/>
    </location>
</feature>
<dbReference type="PRINTS" id="PR00040">
    <property type="entry name" value="HTHMERR"/>
</dbReference>
<dbReference type="PROSITE" id="PS00552">
    <property type="entry name" value="HTH_MERR_1"/>
    <property type="match status" value="1"/>
</dbReference>
<organism evidence="3 4">
    <name type="scientific">Stutzerimonas stutzeri</name>
    <name type="common">Pseudomonas stutzeri</name>
    <dbReference type="NCBI Taxonomy" id="316"/>
    <lineage>
        <taxon>Bacteria</taxon>
        <taxon>Pseudomonadati</taxon>
        <taxon>Pseudomonadota</taxon>
        <taxon>Gammaproteobacteria</taxon>
        <taxon>Pseudomonadales</taxon>
        <taxon>Pseudomonadaceae</taxon>
        <taxon>Stutzerimonas</taxon>
    </lineage>
</organism>
<evidence type="ECO:0000259" key="2">
    <source>
        <dbReference type="PROSITE" id="PS50937"/>
    </source>
</evidence>
<dbReference type="SMART" id="SM00422">
    <property type="entry name" value="HTH_MERR"/>
    <property type="match status" value="1"/>
</dbReference>
<dbReference type="AlphaFoldDB" id="A0A2N8SMH9"/>
<dbReference type="RefSeq" id="WP_102847398.1">
    <property type="nucleotide sequence ID" value="NZ_JAMOIG010000017.1"/>
</dbReference>
<evidence type="ECO:0000313" key="3">
    <source>
        <dbReference type="EMBL" id="PNG03695.1"/>
    </source>
</evidence>
<dbReference type="PANTHER" id="PTHR30204:SF90">
    <property type="entry name" value="HTH-TYPE TRANSCRIPTIONAL ACTIVATOR MTA"/>
    <property type="match status" value="1"/>
</dbReference>
<gene>
    <name evidence="3" type="ORF">CXL00_18730</name>
</gene>
<name>A0A2N8SMH9_STUST</name>
<dbReference type="Proteomes" id="UP000235897">
    <property type="component" value="Unassembled WGS sequence"/>
</dbReference>
<accession>A0A2N8SMH9</accession>
<dbReference type="PROSITE" id="PS50937">
    <property type="entry name" value="HTH_MERR_2"/>
    <property type="match status" value="1"/>
</dbReference>
<dbReference type="OrthoDB" id="9808480at2"/>
<dbReference type="GO" id="GO:0003677">
    <property type="term" value="F:DNA binding"/>
    <property type="evidence" value="ECO:0007669"/>
    <property type="project" value="UniProtKB-KW"/>
</dbReference>
<dbReference type="InterPro" id="IPR000551">
    <property type="entry name" value="MerR-type_HTH_dom"/>
</dbReference>
<dbReference type="InterPro" id="IPR009061">
    <property type="entry name" value="DNA-bd_dom_put_sf"/>
</dbReference>
<dbReference type="SUPFAM" id="SSF46955">
    <property type="entry name" value="Putative DNA-binding domain"/>
    <property type="match status" value="1"/>
</dbReference>
<dbReference type="InterPro" id="IPR047057">
    <property type="entry name" value="MerR_fam"/>
</dbReference>
<dbReference type="Gene3D" id="1.10.1660.10">
    <property type="match status" value="1"/>
</dbReference>